<proteinExistence type="predicted"/>
<evidence type="ECO:0000313" key="3">
    <source>
        <dbReference type="Proteomes" id="UP000051638"/>
    </source>
</evidence>
<feature type="domain" description="GP-PDE" evidence="1">
    <location>
        <begin position="1"/>
        <end position="229"/>
    </location>
</feature>
<sequence length="453" mass="50563">MGHRGDPLQSPEETFQSFDEAFQAGANYAELDLHESKDGVLVISHDRNLKRTTGDDLIISKTNFDQLQDIKYANGEPIHSLTDLFSHYQNQPDAHFVIETKKSKKNKPKDMEEKVAALIQQYHMEDRVILQSFSAKSVLAFSELLPQIPRYLLVNDLSDIDFETLQAITGINIDFDLATPNIIQQIHALHKQVFVWSRMDEQPTTLANISLANIDGVVTNYPELAKNYAQAKAGTKQETPPEQTATLSTTYPIASVTNPYLPWTSGKSAKAQQTYQVSTLTKGTNQPYAALNNQQWLNSNYLNFGQNGLLAAPYLAGTVTLKPKITQWPLVASPSQPQQIIRRYQIGQTATITAVKLLAGRVWFELDQNGWLPAEKTLVTLASQHGQTGLYQQLPATAKLTNLKLPAEITERQAIQHPLPTSPLAHYFQRTTTQTLSTTTAQQKRLANLMPVS</sequence>
<accession>A0A0R2D932</accession>
<dbReference type="InterPro" id="IPR017946">
    <property type="entry name" value="PLC-like_Pdiesterase_TIM-brl"/>
</dbReference>
<dbReference type="Gene3D" id="3.20.20.190">
    <property type="entry name" value="Phosphatidylinositol (PI) phosphodiesterase"/>
    <property type="match status" value="1"/>
</dbReference>
<comment type="caution">
    <text evidence="2">The sequence shown here is derived from an EMBL/GenBank/DDBJ whole genome shotgun (WGS) entry which is preliminary data.</text>
</comment>
<protein>
    <submittedName>
        <fullName evidence="2">Cell surface glycerophosphoryl diester phosphodiesterase</fullName>
    </submittedName>
</protein>
<dbReference type="PANTHER" id="PTHR46211">
    <property type="entry name" value="GLYCEROPHOSPHORYL DIESTER PHOSPHODIESTERASE"/>
    <property type="match status" value="1"/>
</dbReference>
<reference evidence="2 3" key="1">
    <citation type="journal article" date="2015" name="Genome Announc.">
        <title>Expanding the biotechnology potential of lactobacilli through comparative genomics of 213 strains and associated genera.</title>
        <authorList>
            <person name="Sun Z."/>
            <person name="Harris H.M."/>
            <person name="McCann A."/>
            <person name="Guo C."/>
            <person name="Argimon S."/>
            <person name="Zhang W."/>
            <person name="Yang X."/>
            <person name="Jeffery I.B."/>
            <person name="Cooney J.C."/>
            <person name="Kagawa T.F."/>
            <person name="Liu W."/>
            <person name="Song Y."/>
            <person name="Salvetti E."/>
            <person name="Wrobel A."/>
            <person name="Rasinkangas P."/>
            <person name="Parkhill J."/>
            <person name="Rea M.C."/>
            <person name="O'Sullivan O."/>
            <person name="Ritari J."/>
            <person name="Douillard F.P."/>
            <person name="Paul Ross R."/>
            <person name="Yang R."/>
            <person name="Briner A.E."/>
            <person name="Felis G.E."/>
            <person name="de Vos W.M."/>
            <person name="Barrangou R."/>
            <person name="Klaenhammer T.R."/>
            <person name="Caufield P.W."/>
            <person name="Cui Y."/>
            <person name="Zhang H."/>
            <person name="O'Toole P.W."/>
        </authorList>
    </citation>
    <scope>NUCLEOTIDE SEQUENCE [LARGE SCALE GENOMIC DNA]</scope>
    <source>
        <strain evidence="2 3">DSM 20253</strain>
    </source>
</reference>
<name>A0A0R2D932_9LACO</name>
<dbReference type="RefSeq" id="WP_083485644.1">
    <property type="nucleotide sequence ID" value="NZ_AYYI01000034.1"/>
</dbReference>
<dbReference type="EMBL" id="AYYI01000034">
    <property type="protein sequence ID" value="KRM98436.1"/>
    <property type="molecule type" value="Genomic_DNA"/>
</dbReference>
<dbReference type="OrthoDB" id="384721at2"/>
<dbReference type="PANTHER" id="PTHR46211:SF14">
    <property type="entry name" value="GLYCEROPHOSPHODIESTER PHOSPHODIESTERASE"/>
    <property type="match status" value="1"/>
</dbReference>
<dbReference type="InterPro" id="IPR030395">
    <property type="entry name" value="GP_PDE_dom"/>
</dbReference>
<dbReference type="SUPFAM" id="SSF51695">
    <property type="entry name" value="PLC-like phosphodiesterases"/>
    <property type="match status" value="1"/>
</dbReference>
<dbReference type="Proteomes" id="UP000051638">
    <property type="component" value="Unassembled WGS sequence"/>
</dbReference>
<dbReference type="Pfam" id="PF03009">
    <property type="entry name" value="GDPD"/>
    <property type="match status" value="1"/>
</dbReference>
<evidence type="ECO:0000259" key="1">
    <source>
        <dbReference type="PROSITE" id="PS51704"/>
    </source>
</evidence>
<dbReference type="AlphaFoldDB" id="A0A0R2D932"/>
<dbReference type="STRING" id="1423796.FC24_GL001321"/>
<keyword evidence="3" id="KW-1185">Reference proteome</keyword>
<dbReference type="PATRIC" id="fig|1423796.3.peg.1347"/>
<dbReference type="PROSITE" id="PS51704">
    <property type="entry name" value="GP_PDE"/>
    <property type="match status" value="1"/>
</dbReference>
<dbReference type="GO" id="GO:0006629">
    <property type="term" value="P:lipid metabolic process"/>
    <property type="evidence" value="ECO:0007669"/>
    <property type="project" value="InterPro"/>
</dbReference>
<gene>
    <name evidence="2" type="ORF">FC24_GL001321</name>
</gene>
<organism evidence="2 3">
    <name type="scientific">Loigolactobacillus rennini DSM 20253</name>
    <dbReference type="NCBI Taxonomy" id="1423796"/>
    <lineage>
        <taxon>Bacteria</taxon>
        <taxon>Bacillati</taxon>
        <taxon>Bacillota</taxon>
        <taxon>Bacilli</taxon>
        <taxon>Lactobacillales</taxon>
        <taxon>Lactobacillaceae</taxon>
        <taxon>Loigolactobacillus</taxon>
    </lineage>
</organism>
<evidence type="ECO:0000313" key="2">
    <source>
        <dbReference type="EMBL" id="KRM98436.1"/>
    </source>
</evidence>
<dbReference type="GO" id="GO:0008081">
    <property type="term" value="F:phosphoric diester hydrolase activity"/>
    <property type="evidence" value="ECO:0007669"/>
    <property type="project" value="InterPro"/>
</dbReference>
<dbReference type="CDD" id="cd08556">
    <property type="entry name" value="GDPD"/>
    <property type="match status" value="1"/>
</dbReference>